<gene>
    <name evidence="8" type="ordered locus">Lcho_4059</name>
</gene>
<keyword evidence="2 5" id="KW-0547">Nucleotide-binding</keyword>
<evidence type="ECO:0000256" key="3">
    <source>
        <dbReference type="ARBA" id="ARBA00022777"/>
    </source>
</evidence>
<dbReference type="GO" id="GO:0004713">
    <property type="term" value="F:protein tyrosine kinase activity"/>
    <property type="evidence" value="ECO:0007669"/>
    <property type="project" value="InterPro"/>
</dbReference>
<evidence type="ECO:0000259" key="7">
    <source>
        <dbReference type="PROSITE" id="PS50011"/>
    </source>
</evidence>
<protein>
    <submittedName>
        <fullName evidence="8">Serine/threonine protein kinase</fullName>
    </submittedName>
</protein>
<keyword evidence="1" id="KW-0808">Transferase</keyword>
<feature type="region of interest" description="Disordered" evidence="6">
    <location>
        <begin position="1"/>
        <end position="46"/>
    </location>
</feature>
<evidence type="ECO:0000256" key="5">
    <source>
        <dbReference type="PROSITE-ProRule" id="PRU10141"/>
    </source>
</evidence>
<feature type="domain" description="Protein kinase" evidence="7">
    <location>
        <begin position="97"/>
        <end position="376"/>
    </location>
</feature>
<dbReference type="InterPro" id="IPR025493">
    <property type="entry name" value="DUF4384"/>
</dbReference>
<feature type="region of interest" description="Disordered" evidence="6">
    <location>
        <begin position="442"/>
        <end position="465"/>
    </location>
</feature>
<dbReference type="eggNOG" id="COG0515">
    <property type="taxonomic scope" value="Bacteria"/>
</dbReference>
<evidence type="ECO:0000256" key="2">
    <source>
        <dbReference type="ARBA" id="ARBA00022741"/>
    </source>
</evidence>
<dbReference type="SMART" id="SM00219">
    <property type="entry name" value="TyrKc"/>
    <property type="match status" value="1"/>
</dbReference>
<proteinExistence type="predicted"/>
<dbReference type="KEGG" id="lch:Lcho_4059"/>
<dbReference type="Pfam" id="PF00069">
    <property type="entry name" value="Pkinase"/>
    <property type="match status" value="1"/>
</dbReference>
<dbReference type="EMBL" id="CP001013">
    <property type="protein sequence ID" value="ACB36311.1"/>
    <property type="molecule type" value="Genomic_DNA"/>
</dbReference>
<evidence type="ECO:0000256" key="4">
    <source>
        <dbReference type="ARBA" id="ARBA00022840"/>
    </source>
</evidence>
<dbReference type="GO" id="GO:0005524">
    <property type="term" value="F:ATP binding"/>
    <property type="evidence" value="ECO:0007669"/>
    <property type="project" value="UniProtKB-UniRule"/>
</dbReference>
<dbReference type="InterPro" id="IPR008266">
    <property type="entry name" value="Tyr_kinase_AS"/>
</dbReference>
<reference evidence="8 9" key="1">
    <citation type="submission" date="2008-03" db="EMBL/GenBank/DDBJ databases">
        <title>Complete sequence of Leptothrix cholodnii SP-6.</title>
        <authorList>
            <consortium name="US DOE Joint Genome Institute"/>
            <person name="Copeland A."/>
            <person name="Lucas S."/>
            <person name="Lapidus A."/>
            <person name="Glavina del Rio T."/>
            <person name="Dalin E."/>
            <person name="Tice H."/>
            <person name="Bruce D."/>
            <person name="Goodwin L."/>
            <person name="Pitluck S."/>
            <person name="Chertkov O."/>
            <person name="Brettin T."/>
            <person name="Detter J.C."/>
            <person name="Han C."/>
            <person name="Kuske C.R."/>
            <person name="Schmutz J."/>
            <person name="Larimer F."/>
            <person name="Land M."/>
            <person name="Hauser L."/>
            <person name="Kyrpides N."/>
            <person name="Lykidis A."/>
            <person name="Emerson D."/>
            <person name="Richardson P."/>
        </authorList>
    </citation>
    <scope>NUCLEOTIDE SEQUENCE [LARGE SCALE GENOMIC DNA]</scope>
    <source>
        <strain evidence="9">ATCC 51168 / LMG 8142 / SP-6</strain>
    </source>
</reference>
<dbReference type="AlphaFoldDB" id="B1XWW2"/>
<dbReference type="PROSITE" id="PS00107">
    <property type="entry name" value="PROTEIN_KINASE_ATP"/>
    <property type="match status" value="1"/>
</dbReference>
<organism evidence="8 9">
    <name type="scientific">Leptothrix cholodnii (strain ATCC 51168 / LMG 8142 / SP-6)</name>
    <name type="common">Leptothrix discophora (strain SP-6)</name>
    <dbReference type="NCBI Taxonomy" id="395495"/>
    <lineage>
        <taxon>Bacteria</taxon>
        <taxon>Pseudomonadati</taxon>
        <taxon>Pseudomonadota</taxon>
        <taxon>Betaproteobacteria</taxon>
        <taxon>Burkholderiales</taxon>
        <taxon>Sphaerotilaceae</taxon>
        <taxon>Leptothrix</taxon>
    </lineage>
</organism>
<accession>B1XWW2</accession>
<sequence length="657" mass="68976">MAQPPQDPQDPPEVSVDSDDDRTRIGAAPVPAAAPATDADADADASIAATESSGFAATRAATTLAPRTTTSAPGSAGSQPHDDQAGALPPGYQLHEFVIEATLGMGGFGIVYRARDQQLQRTVAIKEYMPSSLAVRRSDGSIGLRSDRQRDTFELGLRSFVNEAQLLAAFEHPALLKVYRFWEQHGSAYMVMPCYEGLTLKAWLQQQAAPPTEAWWRPRLLALADALAMMHRARCYHRDIAPDNILLVGPTQQPVLLDFGAARRVLGDATQSLTVILKPGYAPIEQYAESASLKQGAWTDVYALSAVLYASIAGASPQPSVARMINDELISARVRGAGRYSETFLAGIDAGLSVKPEQRPQDMAALIALLGLHGIAGTVVGRAPDAAAIAAASNFGSTGATAPSDQPASPATRRLMVGVLAALALGGGLAWWLTRAPAPARETAPPLASPAAPTAANTAAAPPSPALPTVAAPERGAYTPVKVLEEIVRLADPQIAVQASADRAQVVIGRDRLQFRLRANVAGHVYVYLVGTEGRQIELLFPNAIDADNRVAVNQELVLPRPAWRITAAGPPGIDHLVALVSPTPLRMRDTGASAPAGEALLAFDDALARSLWQAGDGQRSGFVGEPDCPAAGAPCARNYGASLLRIEEVTAAPAGR</sequence>
<evidence type="ECO:0000313" key="8">
    <source>
        <dbReference type="EMBL" id="ACB36311.1"/>
    </source>
</evidence>
<evidence type="ECO:0000313" key="9">
    <source>
        <dbReference type="Proteomes" id="UP000001693"/>
    </source>
</evidence>
<dbReference type="CDD" id="cd14014">
    <property type="entry name" value="STKc_PknB_like"/>
    <property type="match status" value="1"/>
</dbReference>
<name>B1XWW2_LEPCP</name>
<feature type="binding site" evidence="5">
    <location>
        <position position="126"/>
    </location>
    <ligand>
        <name>ATP</name>
        <dbReference type="ChEBI" id="CHEBI:30616"/>
    </ligand>
</feature>
<feature type="compositionally biased region" description="Low complexity" evidence="6">
    <location>
        <begin position="27"/>
        <end position="46"/>
    </location>
</feature>
<dbReference type="OrthoDB" id="9801841at2"/>
<dbReference type="InterPro" id="IPR011009">
    <property type="entry name" value="Kinase-like_dom_sf"/>
</dbReference>
<dbReference type="HOGENOM" id="CLU_417269_0_0_4"/>
<keyword evidence="4 5" id="KW-0067">ATP-binding</keyword>
<dbReference type="PROSITE" id="PS00109">
    <property type="entry name" value="PROTEIN_KINASE_TYR"/>
    <property type="match status" value="1"/>
</dbReference>
<dbReference type="PANTHER" id="PTHR43289">
    <property type="entry name" value="MITOGEN-ACTIVATED PROTEIN KINASE KINASE KINASE 20-RELATED"/>
    <property type="match status" value="1"/>
</dbReference>
<dbReference type="GO" id="GO:0004674">
    <property type="term" value="F:protein serine/threonine kinase activity"/>
    <property type="evidence" value="ECO:0007669"/>
    <property type="project" value="UniProtKB-KW"/>
</dbReference>
<dbReference type="PROSITE" id="PS50011">
    <property type="entry name" value="PROTEIN_KINASE_DOM"/>
    <property type="match status" value="1"/>
</dbReference>
<dbReference type="Pfam" id="PF14326">
    <property type="entry name" value="DUF4384"/>
    <property type="match status" value="1"/>
</dbReference>
<evidence type="ECO:0000256" key="6">
    <source>
        <dbReference type="SAM" id="MobiDB-lite"/>
    </source>
</evidence>
<dbReference type="STRING" id="395495.Lcho_4059"/>
<dbReference type="InterPro" id="IPR017441">
    <property type="entry name" value="Protein_kinase_ATP_BS"/>
</dbReference>
<dbReference type="PANTHER" id="PTHR43289:SF34">
    <property type="entry name" value="SERINE_THREONINE-PROTEIN KINASE YBDM-RELATED"/>
    <property type="match status" value="1"/>
</dbReference>
<dbReference type="Proteomes" id="UP000001693">
    <property type="component" value="Chromosome"/>
</dbReference>
<feature type="region of interest" description="Disordered" evidence="6">
    <location>
        <begin position="67"/>
        <end position="89"/>
    </location>
</feature>
<feature type="compositionally biased region" description="Pro residues" evidence="6">
    <location>
        <begin position="1"/>
        <end position="11"/>
    </location>
</feature>
<keyword evidence="8" id="KW-0723">Serine/threonine-protein kinase</keyword>
<keyword evidence="3 8" id="KW-0418">Kinase</keyword>
<dbReference type="RefSeq" id="WP_012349054.1">
    <property type="nucleotide sequence ID" value="NC_010524.1"/>
</dbReference>
<dbReference type="Gene3D" id="1.10.510.10">
    <property type="entry name" value="Transferase(Phosphotransferase) domain 1"/>
    <property type="match status" value="1"/>
</dbReference>
<dbReference type="InterPro" id="IPR000719">
    <property type="entry name" value="Prot_kinase_dom"/>
</dbReference>
<evidence type="ECO:0000256" key="1">
    <source>
        <dbReference type="ARBA" id="ARBA00022679"/>
    </source>
</evidence>
<keyword evidence="9" id="KW-1185">Reference proteome</keyword>
<dbReference type="SUPFAM" id="SSF56112">
    <property type="entry name" value="Protein kinase-like (PK-like)"/>
    <property type="match status" value="1"/>
</dbReference>
<dbReference type="InterPro" id="IPR020635">
    <property type="entry name" value="Tyr_kinase_cat_dom"/>
</dbReference>